<dbReference type="Gene3D" id="2.102.10.10">
    <property type="entry name" value="Rieske [2Fe-2S] iron-sulphur domain"/>
    <property type="match status" value="1"/>
</dbReference>
<keyword evidence="7 15" id="KW-1133">Transmembrane helix</keyword>
<feature type="region of interest" description="Disordered" evidence="14">
    <location>
        <begin position="1"/>
        <end position="23"/>
    </location>
</feature>
<keyword evidence="9" id="KW-0411">Iron-sulfur</keyword>
<keyword evidence="8" id="KW-0408">Iron</keyword>
<feature type="transmembrane region" description="Helical" evidence="15">
    <location>
        <begin position="952"/>
        <end position="972"/>
    </location>
</feature>
<dbReference type="GO" id="GO:0051537">
    <property type="term" value="F:2 iron, 2 sulfur cluster binding"/>
    <property type="evidence" value="ECO:0007669"/>
    <property type="project" value="UniProtKB-KW"/>
</dbReference>
<feature type="transmembrane region" description="Helical" evidence="15">
    <location>
        <begin position="673"/>
        <end position="700"/>
    </location>
</feature>
<dbReference type="SUPFAM" id="SSF55961">
    <property type="entry name" value="Bet v1-like"/>
    <property type="match status" value="1"/>
</dbReference>
<dbReference type="InterPro" id="IPR006153">
    <property type="entry name" value="Cation/H_exchanger_TM"/>
</dbReference>
<dbReference type="GO" id="GO:0005886">
    <property type="term" value="C:plasma membrane"/>
    <property type="evidence" value="ECO:0007669"/>
    <property type="project" value="UniProtKB-SubCell"/>
</dbReference>
<dbReference type="PANTHER" id="PTHR10110:SF86">
    <property type="entry name" value="SODIUM_HYDROGEN EXCHANGER 7"/>
    <property type="match status" value="1"/>
</dbReference>
<dbReference type="GO" id="GO:0006814">
    <property type="term" value="P:sodium ion transport"/>
    <property type="evidence" value="ECO:0007669"/>
    <property type="project" value="UniProtKB-KW"/>
</dbReference>
<reference evidence="17 18" key="1">
    <citation type="journal article" date="2020" name="G3 (Bethesda)">
        <title>Improved Reference Genome for Cyclotella cryptica CCMP332, a Model for Cell Wall Morphogenesis, Salinity Adaptation, and Lipid Production in Diatoms (Bacillariophyta).</title>
        <authorList>
            <person name="Roberts W.R."/>
            <person name="Downey K.M."/>
            <person name="Ruck E.C."/>
            <person name="Traller J.C."/>
            <person name="Alverson A.J."/>
        </authorList>
    </citation>
    <scope>NUCLEOTIDE SEQUENCE [LARGE SCALE GENOMIC DNA]</scope>
    <source>
        <strain evidence="17 18">CCMP332</strain>
    </source>
</reference>
<sequence>MKGPRPAPNDEESHIPSSRRNMSKRPLLAAIAATISSRASHTAGFVPPSSLAVPALRSISVTARPQKSRSNLFLPENDNSHSTKVYSNAIDADVPVEKQEPLVPSTESSQLGAWIPLGSASCLDGLTPLSIQVCGLDLVVWQHTNKDDKKGNAGTFSAFMDACPHRLAPLSQGRVDPKTGCLECPYHGWSFDENGNLTAIPQLENNSRLPKDGSATALPIHAAGDLLFVFIPSDICGEFWPIERLPEHHYPYLQTSMDTGRTYFVRELPYSIDFLLENFMDPAHIPYAHHSLQGVREDGSPIEMTVLANNFTHVEATFLDICNGKQRDGVLSFQRPAFYHFRTKASNNTEEYMPRLLIYVAPVRAGVCRVMIADFKVPLPKFLAHAASNRFLNSDSWLHDTERAVRMRNKINQIGSSVAVGAARAGRKSLLGMNYIASSQSDLGPSLFRRWWQEQKLANSPPDFFGPAPPSTFDARPLTRAQQIDPWDSHSKFCSHCRKSLRVLKRLQTALIACASSLAILLRNRPILAIPMVFASVWFYNLLRKFVTVIEVISPNPGGATNEVGFLSSGMAEVVEEEVESPLVVLFPWFAVFLGVVVYYVLSRYAHGLPYTAVMFITGAMMGYSALHAAGNGIVDSTRLWLGINGEIIILAFLPGLLFLDSYNSNVYLFQRAFLQIITFAFPMVLAGTALTACVAYYIFPYGWSFDLSMTFGAILSATDPVAVAVLLNELGAPSRLKVKQLHEELNVHIAGESLMNDGSSVVFFRIFSSRFFYELGFHGFEQIGWFRGLALFFRLSLGGACIGLLFGIGLVTILFNLNRRLSKDENVLQVTATIMTAYLSFFVSEIMADCSGIIAVVFCGLTTKAFGISFINDSHLTEDFWHIMEHLLNSTLFTLGGAIWGGIINFGGREDWLYLLLLYASLYAIRTVLVVIFFPITSNIGIKQNWQEACFMAHAGLRGAVGIALALLLSAETHNAATIEQREQYQEYVDKLFGMVGGIAFLTLVINAPTSPALLNALGLVNPTEARKSVVRNYELHMRQNTLIEFMKLLSEETFKSVDFGVVREYVSPLAEVTTKELDAAVVIYRKRYPDSMPDLHNVMRYVGSETSTSSTVSTRSLAASFIKDQGTVYDFSAPLNEEAVLEKRQIFIHLLEREYHRQLLVGELDSRGGTPFSLLQSLQLANESATKGSSLQDWDASQSIGKWTRKLDKLLHTYRVGGIASGDEDFHAIRTQVLQALSFIKAHTYAQETFKAEFASVDGNSLTLSEKAVLDESREQVSRAEAVLNAFDAEDVNAIKSQYVCQILLYKCADYFRMLAHNGLMSEREVGEFLEKYDKELRQLRSSSELKCEISYLKMSNERCGIENRSERQSKDGARIA</sequence>
<evidence type="ECO:0000259" key="16">
    <source>
        <dbReference type="PROSITE" id="PS51296"/>
    </source>
</evidence>
<keyword evidence="13" id="KW-0739">Sodium transport</keyword>
<keyword evidence="11" id="KW-0406">Ion transport</keyword>
<organism evidence="17 18">
    <name type="scientific">Cyclotella cryptica</name>
    <dbReference type="NCBI Taxonomy" id="29204"/>
    <lineage>
        <taxon>Eukaryota</taxon>
        <taxon>Sar</taxon>
        <taxon>Stramenopiles</taxon>
        <taxon>Ochrophyta</taxon>
        <taxon>Bacillariophyta</taxon>
        <taxon>Coscinodiscophyceae</taxon>
        <taxon>Thalassiosirophycidae</taxon>
        <taxon>Stephanodiscales</taxon>
        <taxon>Stephanodiscaceae</taxon>
        <taxon>Cyclotella</taxon>
    </lineage>
</organism>
<keyword evidence="4 15" id="KW-0812">Transmembrane</keyword>
<feature type="transmembrane region" description="Helical" evidence="15">
    <location>
        <begin position="792"/>
        <end position="816"/>
    </location>
</feature>
<feature type="transmembrane region" description="Helical" evidence="15">
    <location>
        <begin position="639"/>
        <end position="661"/>
    </location>
</feature>
<keyword evidence="12 15" id="KW-0472">Membrane</keyword>
<dbReference type="PANTHER" id="PTHR10110">
    <property type="entry name" value="SODIUM/HYDROGEN EXCHANGER"/>
    <property type="match status" value="1"/>
</dbReference>
<evidence type="ECO:0000256" key="1">
    <source>
        <dbReference type="ARBA" id="ARBA00004651"/>
    </source>
</evidence>
<keyword evidence="10" id="KW-0915">Sodium</keyword>
<feature type="transmembrane region" description="Helical" evidence="15">
    <location>
        <begin position="914"/>
        <end position="937"/>
    </location>
</feature>
<keyword evidence="5" id="KW-0001">2Fe-2S</keyword>
<name>A0ABD3QP22_9STRA</name>
<dbReference type="InterPro" id="IPR017941">
    <property type="entry name" value="Rieske_2Fe-2S"/>
</dbReference>
<dbReference type="PROSITE" id="PS51296">
    <property type="entry name" value="RIESKE"/>
    <property type="match status" value="1"/>
</dbReference>
<feature type="transmembrane region" description="Helical" evidence="15">
    <location>
        <begin position="828"/>
        <end position="844"/>
    </location>
</feature>
<keyword evidence="3" id="KW-1003">Cell membrane</keyword>
<evidence type="ECO:0000256" key="4">
    <source>
        <dbReference type="ARBA" id="ARBA00022692"/>
    </source>
</evidence>
<evidence type="ECO:0000256" key="8">
    <source>
        <dbReference type="ARBA" id="ARBA00023004"/>
    </source>
</evidence>
<evidence type="ECO:0000313" key="18">
    <source>
        <dbReference type="Proteomes" id="UP001516023"/>
    </source>
</evidence>
<evidence type="ECO:0000256" key="9">
    <source>
        <dbReference type="ARBA" id="ARBA00023014"/>
    </source>
</evidence>
<evidence type="ECO:0000256" key="7">
    <source>
        <dbReference type="ARBA" id="ARBA00022989"/>
    </source>
</evidence>
<feature type="transmembrane region" description="Helical" evidence="15">
    <location>
        <begin position="527"/>
        <end position="543"/>
    </location>
</feature>
<evidence type="ECO:0000256" key="3">
    <source>
        <dbReference type="ARBA" id="ARBA00022475"/>
    </source>
</evidence>
<feature type="domain" description="Rieske" evidence="16">
    <location>
        <begin position="114"/>
        <end position="229"/>
    </location>
</feature>
<keyword evidence="6" id="KW-0479">Metal-binding</keyword>
<dbReference type="SUPFAM" id="SSF50022">
    <property type="entry name" value="ISP domain"/>
    <property type="match status" value="1"/>
</dbReference>
<dbReference type="Gene3D" id="6.10.140.1330">
    <property type="match status" value="1"/>
</dbReference>
<feature type="transmembrane region" description="Helical" evidence="15">
    <location>
        <begin position="583"/>
        <end position="602"/>
    </location>
</feature>
<dbReference type="GO" id="GO:0046872">
    <property type="term" value="F:metal ion binding"/>
    <property type="evidence" value="ECO:0007669"/>
    <property type="project" value="UniProtKB-KW"/>
</dbReference>
<proteinExistence type="predicted"/>
<evidence type="ECO:0000256" key="14">
    <source>
        <dbReference type="SAM" id="MobiDB-lite"/>
    </source>
</evidence>
<dbReference type="InterPro" id="IPR018422">
    <property type="entry name" value="Cation/H_exchanger_CPA1"/>
</dbReference>
<evidence type="ECO:0000313" key="17">
    <source>
        <dbReference type="EMBL" id="KAL3801823.1"/>
    </source>
</evidence>
<dbReference type="EMBL" id="JABMIG020000024">
    <property type="protein sequence ID" value="KAL3801823.1"/>
    <property type="molecule type" value="Genomic_DNA"/>
</dbReference>
<feature type="transmembrane region" description="Helical" evidence="15">
    <location>
        <begin position="851"/>
        <end position="872"/>
    </location>
</feature>
<comment type="caution">
    <text evidence="17">The sequence shown here is derived from an EMBL/GenBank/DDBJ whole genome shotgun (WGS) entry which is preliminary data.</text>
</comment>
<evidence type="ECO:0000256" key="6">
    <source>
        <dbReference type="ARBA" id="ARBA00022723"/>
    </source>
</evidence>
<accession>A0ABD3QP22</accession>
<evidence type="ECO:0000256" key="13">
    <source>
        <dbReference type="ARBA" id="ARBA00023201"/>
    </source>
</evidence>
<evidence type="ECO:0000256" key="2">
    <source>
        <dbReference type="ARBA" id="ARBA00022448"/>
    </source>
</evidence>
<comment type="subcellular location">
    <subcellularLocation>
        <location evidence="1">Cell membrane</location>
        <topology evidence="1">Multi-pass membrane protein</topology>
    </subcellularLocation>
</comment>
<evidence type="ECO:0000256" key="12">
    <source>
        <dbReference type="ARBA" id="ARBA00023136"/>
    </source>
</evidence>
<gene>
    <name evidence="17" type="ORF">HJC23_001219</name>
</gene>
<protein>
    <recommendedName>
        <fullName evidence="16">Rieske domain-containing protein</fullName>
    </recommendedName>
</protein>
<feature type="transmembrane region" description="Helical" evidence="15">
    <location>
        <begin position="884"/>
        <end position="907"/>
    </location>
</feature>
<feature type="transmembrane region" description="Helical" evidence="15">
    <location>
        <begin position="609"/>
        <end position="627"/>
    </location>
</feature>
<evidence type="ECO:0000256" key="10">
    <source>
        <dbReference type="ARBA" id="ARBA00023053"/>
    </source>
</evidence>
<dbReference type="Pfam" id="PF00355">
    <property type="entry name" value="Rieske"/>
    <property type="match status" value="1"/>
</dbReference>
<evidence type="ECO:0000256" key="11">
    <source>
        <dbReference type="ARBA" id="ARBA00023065"/>
    </source>
</evidence>
<feature type="transmembrane region" description="Helical" evidence="15">
    <location>
        <begin position="993"/>
        <end position="1011"/>
    </location>
</feature>
<evidence type="ECO:0000256" key="5">
    <source>
        <dbReference type="ARBA" id="ARBA00022714"/>
    </source>
</evidence>
<dbReference type="Pfam" id="PF00999">
    <property type="entry name" value="Na_H_Exchanger"/>
    <property type="match status" value="1"/>
</dbReference>
<dbReference type="InterPro" id="IPR036922">
    <property type="entry name" value="Rieske_2Fe-2S_sf"/>
</dbReference>
<evidence type="ECO:0000256" key="15">
    <source>
        <dbReference type="SAM" id="Phobius"/>
    </source>
</evidence>
<dbReference type="Proteomes" id="UP001516023">
    <property type="component" value="Unassembled WGS sequence"/>
</dbReference>
<keyword evidence="18" id="KW-1185">Reference proteome</keyword>
<keyword evidence="2" id="KW-0813">Transport</keyword>